<dbReference type="STRING" id="10195.A0A3M7PJD1"/>
<dbReference type="AlphaFoldDB" id="A0A3M7PJD1"/>
<feature type="non-terminal residue" evidence="2">
    <location>
        <position position="1"/>
    </location>
</feature>
<gene>
    <name evidence="2" type="ORF">BpHYR1_040525</name>
</gene>
<sequence>DQHPDKKDFDSEKSDNEEKEETQEELADETKPVGPVSFDHDALVKLCGSRGKRKGVDSIELLDVGGNDYRPSSNKDYLGSSSRKTHHVTHIAKMAIERNQELKESWAQSKFNRQQARQKYGFKNIFLTM</sequence>
<name>A0A3M7PJD1_BRAPC</name>
<dbReference type="InterPro" id="IPR018800">
    <property type="entry name" value="PRCC"/>
</dbReference>
<feature type="region of interest" description="Disordered" evidence="1">
    <location>
        <begin position="1"/>
        <end position="37"/>
    </location>
</feature>
<comment type="caution">
    <text evidence="2">The sequence shown here is derived from an EMBL/GenBank/DDBJ whole genome shotgun (WGS) entry which is preliminary data.</text>
</comment>
<feature type="compositionally biased region" description="Basic and acidic residues" evidence="1">
    <location>
        <begin position="1"/>
        <end position="16"/>
    </location>
</feature>
<dbReference type="Proteomes" id="UP000276133">
    <property type="component" value="Unassembled WGS sequence"/>
</dbReference>
<feature type="compositionally biased region" description="Acidic residues" evidence="1">
    <location>
        <begin position="17"/>
        <end position="27"/>
    </location>
</feature>
<keyword evidence="3" id="KW-1185">Reference proteome</keyword>
<evidence type="ECO:0000313" key="3">
    <source>
        <dbReference type="Proteomes" id="UP000276133"/>
    </source>
</evidence>
<evidence type="ECO:0000313" key="2">
    <source>
        <dbReference type="EMBL" id="RMZ99182.1"/>
    </source>
</evidence>
<reference evidence="2 3" key="1">
    <citation type="journal article" date="2018" name="Sci. Rep.">
        <title>Genomic signatures of local adaptation to the degree of environmental predictability in rotifers.</title>
        <authorList>
            <person name="Franch-Gras L."/>
            <person name="Hahn C."/>
            <person name="Garcia-Roger E.M."/>
            <person name="Carmona M.J."/>
            <person name="Serra M."/>
            <person name="Gomez A."/>
        </authorList>
    </citation>
    <scope>NUCLEOTIDE SEQUENCE [LARGE SCALE GENOMIC DNA]</scope>
    <source>
        <strain evidence="2">HYR1</strain>
    </source>
</reference>
<accession>A0A3M7PJD1</accession>
<proteinExistence type="predicted"/>
<organism evidence="2 3">
    <name type="scientific">Brachionus plicatilis</name>
    <name type="common">Marine rotifer</name>
    <name type="synonym">Brachionus muelleri</name>
    <dbReference type="NCBI Taxonomy" id="10195"/>
    <lineage>
        <taxon>Eukaryota</taxon>
        <taxon>Metazoa</taxon>
        <taxon>Spiralia</taxon>
        <taxon>Gnathifera</taxon>
        <taxon>Rotifera</taxon>
        <taxon>Eurotatoria</taxon>
        <taxon>Monogononta</taxon>
        <taxon>Pseudotrocha</taxon>
        <taxon>Ploima</taxon>
        <taxon>Brachionidae</taxon>
        <taxon>Brachionus</taxon>
    </lineage>
</organism>
<feature type="region of interest" description="Disordered" evidence="1">
    <location>
        <begin position="64"/>
        <end position="85"/>
    </location>
</feature>
<evidence type="ECO:0000256" key="1">
    <source>
        <dbReference type="SAM" id="MobiDB-lite"/>
    </source>
</evidence>
<protein>
    <submittedName>
        <fullName evidence="2">Proline-rich PRCC</fullName>
    </submittedName>
</protein>
<feature type="compositionally biased region" description="Polar residues" evidence="1">
    <location>
        <begin position="70"/>
        <end position="82"/>
    </location>
</feature>
<dbReference type="EMBL" id="REGN01010374">
    <property type="protein sequence ID" value="RMZ99182.1"/>
    <property type="molecule type" value="Genomic_DNA"/>
</dbReference>
<dbReference type="OrthoDB" id="206969at2759"/>
<dbReference type="Pfam" id="PF10253">
    <property type="entry name" value="PRCC"/>
    <property type="match status" value="1"/>
</dbReference>